<evidence type="ECO:0000313" key="2">
    <source>
        <dbReference type="EMBL" id="SVA12040.1"/>
    </source>
</evidence>
<keyword evidence="1" id="KW-1133">Transmembrane helix</keyword>
<organism evidence="2">
    <name type="scientific">marine metagenome</name>
    <dbReference type="NCBI Taxonomy" id="408172"/>
    <lineage>
        <taxon>unclassified sequences</taxon>
        <taxon>metagenomes</taxon>
        <taxon>ecological metagenomes</taxon>
    </lineage>
</organism>
<accession>A0A381T777</accession>
<evidence type="ECO:0000256" key="1">
    <source>
        <dbReference type="SAM" id="Phobius"/>
    </source>
</evidence>
<reference evidence="2" key="1">
    <citation type="submission" date="2018-05" db="EMBL/GenBank/DDBJ databases">
        <authorList>
            <person name="Lanie J.A."/>
            <person name="Ng W.-L."/>
            <person name="Kazmierczak K.M."/>
            <person name="Andrzejewski T.M."/>
            <person name="Davidsen T.M."/>
            <person name="Wayne K.J."/>
            <person name="Tettelin H."/>
            <person name="Glass J.I."/>
            <person name="Rusch D."/>
            <person name="Podicherti R."/>
            <person name="Tsui H.-C.T."/>
            <person name="Winkler M.E."/>
        </authorList>
    </citation>
    <scope>NUCLEOTIDE SEQUENCE</scope>
</reference>
<keyword evidence="1" id="KW-0472">Membrane</keyword>
<evidence type="ECO:0008006" key="3">
    <source>
        <dbReference type="Google" id="ProtNLM"/>
    </source>
</evidence>
<dbReference type="AlphaFoldDB" id="A0A381T777"/>
<proteinExistence type="predicted"/>
<feature type="transmembrane region" description="Helical" evidence="1">
    <location>
        <begin position="7"/>
        <end position="28"/>
    </location>
</feature>
<gene>
    <name evidence="2" type="ORF">METZ01_LOCUS64894</name>
</gene>
<name>A0A381T777_9ZZZZ</name>
<dbReference type="EMBL" id="UINC01004130">
    <property type="protein sequence ID" value="SVA12040.1"/>
    <property type="molecule type" value="Genomic_DNA"/>
</dbReference>
<keyword evidence="1" id="KW-0812">Transmembrane</keyword>
<sequence length="324" mass="34055">MTRQTRYFVLGANGLLLVGLCAGLFAFLSRGPALVVPVNGAGEFSYVPVDASVLAYANVREVMLSDVRTSIRQVSPNGVGQQQLEQYLGLNLEEDIDHVLAFLAPGPDQGRPAGLVLFRGRFDLTRLEEVARAAGATVDTYNGTRLVSVDTGDVGTLTMGFMEPGLVAVGDLGTVQLAADRRSGGADITSNAQMMALIERVDVESNAWAFGRFGDLGNLGLLAEGVLEGMPAVSAFVVSGHVNGGLGGSLTLEGSDETVGQNLRDAFRGFVALVQAFTAGEPAWQTMVESLQLSGVGTAMTLSFRVPSETLDFVFSLVQGEVAF</sequence>
<protein>
    <recommendedName>
        <fullName evidence="3">DUF3352 domain-containing protein</fullName>
    </recommendedName>
</protein>